<feature type="coiled-coil region" evidence="1">
    <location>
        <begin position="51"/>
        <end position="106"/>
    </location>
</feature>
<organism evidence="2 3">
    <name type="scientific">Gossypium armourianum</name>
    <dbReference type="NCBI Taxonomy" id="34283"/>
    <lineage>
        <taxon>Eukaryota</taxon>
        <taxon>Viridiplantae</taxon>
        <taxon>Streptophyta</taxon>
        <taxon>Embryophyta</taxon>
        <taxon>Tracheophyta</taxon>
        <taxon>Spermatophyta</taxon>
        <taxon>Magnoliopsida</taxon>
        <taxon>eudicotyledons</taxon>
        <taxon>Gunneridae</taxon>
        <taxon>Pentapetalae</taxon>
        <taxon>rosids</taxon>
        <taxon>malvids</taxon>
        <taxon>Malvales</taxon>
        <taxon>Malvaceae</taxon>
        <taxon>Malvoideae</taxon>
        <taxon>Gossypium</taxon>
    </lineage>
</organism>
<accession>A0A7J9KI42</accession>
<evidence type="ECO:0000256" key="1">
    <source>
        <dbReference type="SAM" id="Coils"/>
    </source>
</evidence>
<gene>
    <name evidence="2" type="ORF">Goarm_022171</name>
</gene>
<dbReference type="PANTHER" id="PTHR48200:SF1">
    <property type="entry name" value="AMINOTRANSFERASE-LIKE PLANT MOBILE DOMAIN-CONTAINING PROTEIN"/>
    <property type="match status" value="1"/>
</dbReference>
<keyword evidence="1" id="KW-0175">Coiled coil</keyword>
<comment type="caution">
    <text evidence="2">The sequence shown here is derived from an EMBL/GenBank/DDBJ whole genome shotgun (WGS) entry which is preliminary data.</text>
</comment>
<keyword evidence="3" id="KW-1185">Reference proteome</keyword>
<proteinExistence type="predicted"/>
<sequence>MILAVGPITTPEYIKWWGRRINDNISRRSQGNSQPTGKHLRDVPSELEIIMQDFERRNLELEENIEQMEEEKMNLRLDMDVHNLETEKLRKRKNKSEGDLDSLKTDYKKLRFSVRTVRLNSLKPVKSVRKNGSTFVRTKLEIEITLWERLWLRFERNMMAQLTQLLAGIIEKGKSPMINPGEDNEERLYPPGFTLPNIQDQAEMYPWRPSVTIRPQQSQARASMPINF</sequence>
<dbReference type="PANTHER" id="PTHR48200">
    <property type="entry name" value="PROTEIN, PUTATIVE-RELATED"/>
    <property type="match status" value="1"/>
</dbReference>
<reference evidence="2 3" key="1">
    <citation type="journal article" date="2019" name="Genome Biol. Evol.">
        <title>Insights into the evolution of the New World diploid cottons (Gossypium, subgenus Houzingenia) based on genome sequencing.</title>
        <authorList>
            <person name="Grover C.E."/>
            <person name="Arick M.A. 2nd"/>
            <person name="Thrash A."/>
            <person name="Conover J.L."/>
            <person name="Sanders W.S."/>
            <person name="Peterson D.G."/>
            <person name="Frelichowski J.E."/>
            <person name="Scheffler J.A."/>
            <person name="Scheffler B.E."/>
            <person name="Wendel J.F."/>
        </authorList>
    </citation>
    <scope>NUCLEOTIDE SEQUENCE [LARGE SCALE GENOMIC DNA]</scope>
    <source>
        <strain evidence="2">6</strain>
        <tissue evidence="2">Leaf</tissue>
    </source>
</reference>
<name>A0A7J9KI42_9ROSI</name>
<evidence type="ECO:0000313" key="3">
    <source>
        <dbReference type="Proteomes" id="UP000593575"/>
    </source>
</evidence>
<dbReference type="EMBL" id="JABFAE010420222">
    <property type="protein sequence ID" value="MBA0846118.1"/>
    <property type="molecule type" value="Genomic_DNA"/>
</dbReference>
<dbReference type="AlphaFoldDB" id="A0A7J9KI42"/>
<protein>
    <submittedName>
        <fullName evidence="2">Uncharacterized protein</fullName>
    </submittedName>
</protein>
<evidence type="ECO:0000313" key="2">
    <source>
        <dbReference type="EMBL" id="MBA0846118.1"/>
    </source>
</evidence>
<dbReference type="Proteomes" id="UP000593575">
    <property type="component" value="Unassembled WGS sequence"/>
</dbReference>